<name>A0A3P1ST83_9GAMM</name>
<dbReference type="OrthoDB" id="4552613at2"/>
<keyword evidence="2" id="KW-1185">Reference proteome</keyword>
<organism evidence="1 2">
    <name type="scientific">Amphritea balenae</name>
    <dbReference type="NCBI Taxonomy" id="452629"/>
    <lineage>
        <taxon>Bacteria</taxon>
        <taxon>Pseudomonadati</taxon>
        <taxon>Pseudomonadota</taxon>
        <taxon>Gammaproteobacteria</taxon>
        <taxon>Oceanospirillales</taxon>
        <taxon>Oceanospirillaceae</taxon>
        <taxon>Amphritea</taxon>
    </lineage>
</organism>
<evidence type="ECO:0000313" key="2">
    <source>
        <dbReference type="Proteomes" id="UP000267535"/>
    </source>
</evidence>
<evidence type="ECO:0000313" key="1">
    <source>
        <dbReference type="EMBL" id="RRD00399.1"/>
    </source>
</evidence>
<sequence>MSSITDIILITMINDGNNDQDKSKTANADLISNYIKQNTPLSGLIKVEPYAGEKQSMQCDIFMCATNNLNTAGLIELFNHIQWQDPDCVQLMLKQEADDAFSIHTPVQVYPG</sequence>
<accession>A0A3P1ST83</accession>
<gene>
    <name evidence="1" type="ORF">EHS89_04715</name>
</gene>
<protein>
    <submittedName>
        <fullName evidence="1">Uncharacterized protein</fullName>
    </submittedName>
</protein>
<dbReference type="AlphaFoldDB" id="A0A3P1ST83"/>
<dbReference type="Proteomes" id="UP000267535">
    <property type="component" value="Unassembled WGS sequence"/>
</dbReference>
<dbReference type="RefSeq" id="WP_124924980.1">
    <property type="nucleotide sequence ID" value="NZ_BMOH01000011.1"/>
</dbReference>
<proteinExistence type="predicted"/>
<reference evidence="1 2" key="1">
    <citation type="submission" date="2018-11" db="EMBL/GenBank/DDBJ databases">
        <title>The draft genome sequence of Amphritea balenae JAMM 1525T.</title>
        <authorList>
            <person name="Fang Z."/>
            <person name="Zhang Y."/>
            <person name="Han X."/>
        </authorList>
    </citation>
    <scope>NUCLEOTIDE SEQUENCE [LARGE SCALE GENOMIC DNA]</scope>
    <source>
        <strain evidence="1 2">JAMM 1525</strain>
    </source>
</reference>
<comment type="caution">
    <text evidence="1">The sequence shown here is derived from an EMBL/GenBank/DDBJ whole genome shotgun (WGS) entry which is preliminary data.</text>
</comment>
<dbReference type="EMBL" id="RQXV01000002">
    <property type="protein sequence ID" value="RRD00399.1"/>
    <property type="molecule type" value="Genomic_DNA"/>
</dbReference>